<organism evidence="2 3">
    <name type="scientific">Acropora cervicornis</name>
    <name type="common">Staghorn coral</name>
    <dbReference type="NCBI Taxonomy" id="6130"/>
    <lineage>
        <taxon>Eukaryota</taxon>
        <taxon>Metazoa</taxon>
        <taxon>Cnidaria</taxon>
        <taxon>Anthozoa</taxon>
        <taxon>Hexacorallia</taxon>
        <taxon>Scleractinia</taxon>
        <taxon>Astrocoeniina</taxon>
        <taxon>Acroporidae</taxon>
        <taxon>Acropora</taxon>
    </lineage>
</organism>
<keyword evidence="3" id="KW-1185">Reference proteome</keyword>
<evidence type="ECO:0000313" key="2">
    <source>
        <dbReference type="EMBL" id="KAK2554820.1"/>
    </source>
</evidence>
<proteinExistence type="predicted"/>
<dbReference type="AlphaFoldDB" id="A0AAD9Q4Y4"/>
<evidence type="ECO:0000256" key="1">
    <source>
        <dbReference type="SAM" id="Phobius"/>
    </source>
</evidence>
<keyword evidence="1" id="KW-1133">Transmembrane helix</keyword>
<dbReference type="Proteomes" id="UP001249851">
    <property type="component" value="Unassembled WGS sequence"/>
</dbReference>
<dbReference type="EMBL" id="JARQWQ010000067">
    <property type="protein sequence ID" value="KAK2554820.1"/>
    <property type="molecule type" value="Genomic_DNA"/>
</dbReference>
<keyword evidence="1" id="KW-0812">Transmembrane</keyword>
<comment type="caution">
    <text evidence="2">The sequence shown here is derived from an EMBL/GenBank/DDBJ whole genome shotgun (WGS) entry which is preliminary data.</text>
</comment>
<name>A0AAD9Q4Y4_ACRCE</name>
<reference evidence="2" key="1">
    <citation type="journal article" date="2023" name="G3 (Bethesda)">
        <title>Whole genome assembly and annotation of the endangered Caribbean coral Acropora cervicornis.</title>
        <authorList>
            <person name="Selwyn J.D."/>
            <person name="Vollmer S.V."/>
        </authorList>
    </citation>
    <scope>NUCLEOTIDE SEQUENCE</scope>
    <source>
        <strain evidence="2">K2</strain>
    </source>
</reference>
<keyword evidence="1" id="KW-0472">Membrane</keyword>
<feature type="transmembrane region" description="Helical" evidence="1">
    <location>
        <begin position="28"/>
        <end position="51"/>
    </location>
</feature>
<evidence type="ECO:0000313" key="3">
    <source>
        <dbReference type="Proteomes" id="UP001249851"/>
    </source>
</evidence>
<gene>
    <name evidence="2" type="ORF">P5673_023792</name>
</gene>
<sequence>CVCALSSSIPHHGLADIHTQPGKSSDSAALIVIGAFVLCHLPSLIIALLTFTLRQGRVPTELHEYYQIPDLRLLSGLQNKSPSELTRIFNNSCKNIETKKQCWQFICLMDSHPKGMKHPPFDFLETNCPIGKRSTEQRHYGHLDSPRLLSNRVIER</sequence>
<accession>A0AAD9Q4Y4</accession>
<protein>
    <submittedName>
        <fullName evidence="2">Uncharacterized protein</fullName>
    </submittedName>
</protein>
<reference evidence="2" key="2">
    <citation type="journal article" date="2023" name="Science">
        <title>Genomic signatures of disease resistance in endangered staghorn corals.</title>
        <authorList>
            <person name="Vollmer S.V."/>
            <person name="Selwyn J.D."/>
            <person name="Despard B.A."/>
            <person name="Roesel C.L."/>
        </authorList>
    </citation>
    <scope>NUCLEOTIDE SEQUENCE</scope>
    <source>
        <strain evidence="2">K2</strain>
    </source>
</reference>
<feature type="non-terminal residue" evidence="2">
    <location>
        <position position="1"/>
    </location>
</feature>